<protein>
    <submittedName>
        <fullName evidence="2">Uncharacterized protein</fullName>
    </submittedName>
</protein>
<gene>
    <name evidence="2" type="ORF">FLK61_39330</name>
</gene>
<organism evidence="2 3">
    <name type="scientific">Paenalkalicoccus suaedae</name>
    <dbReference type="NCBI Taxonomy" id="2592382"/>
    <lineage>
        <taxon>Bacteria</taxon>
        <taxon>Bacillati</taxon>
        <taxon>Bacillota</taxon>
        <taxon>Bacilli</taxon>
        <taxon>Bacillales</taxon>
        <taxon>Bacillaceae</taxon>
        <taxon>Paenalkalicoccus</taxon>
    </lineage>
</organism>
<feature type="transmembrane region" description="Helical" evidence="1">
    <location>
        <begin position="55"/>
        <end position="75"/>
    </location>
</feature>
<dbReference type="KEGG" id="psua:FLK61_39330"/>
<evidence type="ECO:0000256" key="1">
    <source>
        <dbReference type="SAM" id="Phobius"/>
    </source>
</evidence>
<dbReference type="Proteomes" id="UP000318138">
    <property type="component" value="Chromosome"/>
</dbReference>
<keyword evidence="3" id="KW-1185">Reference proteome</keyword>
<dbReference type="RefSeq" id="WP_176010638.1">
    <property type="nucleotide sequence ID" value="NZ_CP041372.2"/>
</dbReference>
<sequence>MAKVIAGSILLLTASILFIGNYLIGAIIANGQGISSTETLAWILTGSMQEYIPYPHYLSIVTFIAGVALLVWGLVEDTMLKTKAKPPA</sequence>
<name>A0A859FII0_9BACI</name>
<dbReference type="EMBL" id="CP041372">
    <property type="protein sequence ID" value="QKS72668.1"/>
    <property type="molecule type" value="Genomic_DNA"/>
</dbReference>
<proteinExistence type="predicted"/>
<dbReference type="AlphaFoldDB" id="A0A859FII0"/>
<accession>A0A859FII0</accession>
<keyword evidence="1" id="KW-0812">Transmembrane</keyword>
<evidence type="ECO:0000313" key="2">
    <source>
        <dbReference type="EMBL" id="QKS72668.1"/>
    </source>
</evidence>
<evidence type="ECO:0000313" key="3">
    <source>
        <dbReference type="Proteomes" id="UP000318138"/>
    </source>
</evidence>
<keyword evidence="1" id="KW-1133">Transmembrane helix</keyword>
<reference evidence="3" key="1">
    <citation type="submission" date="2019-07" db="EMBL/GenBank/DDBJ databases">
        <title>Bacillus alkalisoli sp. nov. isolated from saline soil.</title>
        <authorList>
            <person name="Sun J.-Q."/>
            <person name="Xu L."/>
        </authorList>
    </citation>
    <scope>NUCLEOTIDE SEQUENCE [LARGE SCALE GENOMIC DNA]</scope>
    <source>
        <strain evidence="3">M4U3P1</strain>
    </source>
</reference>
<keyword evidence="1" id="KW-0472">Membrane</keyword>